<dbReference type="Pfam" id="PF13474">
    <property type="entry name" value="SnoaL_3"/>
    <property type="match status" value="1"/>
</dbReference>
<dbReference type="Gene3D" id="3.10.450.50">
    <property type="match status" value="1"/>
</dbReference>
<protein>
    <submittedName>
        <fullName evidence="2">Nuclear transport factor 2 family protein</fullName>
    </submittedName>
</protein>
<proteinExistence type="predicted"/>
<comment type="caution">
    <text evidence="2">The sequence shown here is derived from an EMBL/GenBank/DDBJ whole genome shotgun (WGS) entry which is preliminary data.</text>
</comment>
<dbReference type="SUPFAM" id="SSF54427">
    <property type="entry name" value="NTF2-like"/>
    <property type="match status" value="1"/>
</dbReference>
<name>A0A939BZV2_9ACTN</name>
<evidence type="ECO:0000259" key="1">
    <source>
        <dbReference type="Pfam" id="PF13474"/>
    </source>
</evidence>
<feature type="domain" description="SnoaL-like" evidence="1">
    <location>
        <begin position="11"/>
        <end position="125"/>
    </location>
</feature>
<dbReference type="Proteomes" id="UP000663791">
    <property type="component" value="Unassembled WGS sequence"/>
</dbReference>
<keyword evidence="3" id="KW-1185">Reference proteome</keyword>
<reference evidence="2" key="1">
    <citation type="submission" date="2021-01" db="EMBL/GenBank/DDBJ databases">
        <title>Novel species in genus Nocardioides.</title>
        <authorList>
            <person name="Zhang G."/>
        </authorList>
    </citation>
    <scope>NUCLEOTIDE SEQUENCE</scope>
    <source>
        <strain evidence="2">Zg-536</strain>
    </source>
</reference>
<evidence type="ECO:0000313" key="2">
    <source>
        <dbReference type="EMBL" id="MBM9461683.1"/>
    </source>
</evidence>
<dbReference type="AlphaFoldDB" id="A0A939BZV2"/>
<dbReference type="RefSeq" id="WP_205292999.1">
    <property type="nucleotide sequence ID" value="NZ_CP074406.1"/>
</dbReference>
<dbReference type="EMBL" id="JAERTX010000021">
    <property type="protein sequence ID" value="MBM9461683.1"/>
    <property type="molecule type" value="Genomic_DNA"/>
</dbReference>
<sequence length="136" mass="15141">MVADGFAEARAFLDRFEVGIAARDMTALRTMCTDDVVIFGASRANFGPDEASDYLQRVVDANTIRWHLDRHAVVDASDTHLLVATEGQVESDDGTGPHRFDFRLTLWLVREDGEWKLKHFHGSLPGALTAEPGRSR</sequence>
<organism evidence="2 3">
    <name type="scientific">Nocardioides faecalis</name>
    <dbReference type="NCBI Taxonomy" id="2803858"/>
    <lineage>
        <taxon>Bacteria</taxon>
        <taxon>Bacillati</taxon>
        <taxon>Actinomycetota</taxon>
        <taxon>Actinomycetes</taxon>
        <taxon>Propionibacteriales</taxon>
        <taxon>Nocardioidaceae</taxon>
        <taxon>Nocardioides</taxon>
    </lineage>
</organism>
<evidence type="ECO:0000313" key="3">
    <source>
        <dbReference type="Proteomes" id="UP000663791"/>
    </source>
</evidence>
<dbReference type="InterPro" id="IPR037401">
    <property type="entry name" value="SnoaL-like"/>
</dbReference>
<accession>A0A939BZV2</accession>
<dbReference type="InterPro" id="IPR032710">
    <property type="entry name" value="NTF2-like_dom_sf"/>
</dbReference>
<gene>
    <name evidence="2" type="ORF">JK386_17420</name>
</gene>